<reference evidence="3" key="1">
    <citation type="submission" date="2019-08" db="EMBL/GenBank/DDBJ databases">
        <title>Complete genome sequence of a mangrove-derived Streptomyces xiamenensis.</title>
        <authorList>
            <person name="Xu J."/>
        </authorList>
    </citation>
    <scope>NUCLEOTIDE SEQUENCE</scope>
    <source>
        <strain evidence="3">318</strain>
    </source>
</reference>
<dbReference type="InterPro" id="IPR050564">
    <property type="entry name" value="F420-G6PD/mer"/>
</dbReference>
<keyword evidence="1" id="KW-0560">Oxidoreductase</keyword>
<proteinExistence type="predicted"/>
<dbReference type="PATRIC" id="fig|408015.6.peg.283"/>
<dbReference type="GO" id="GO:0016705">
    <property type="term" value="F:oxidoreductase activity, acting on paired donors, with incorporation or reduction of molecular oxygen"/>
    <property type="evidence" value="ECO:0007669"/>
    <property type="project" value="InterPro"/>
</dbReference>
<dbReference type="Proteomes" id="UP000034034">
    <property type="component" value="Chromosome"/>
</dbReference>
<dbReference type="EMBL" id="CP009922">
    <property type="protein sequence ID" value="AKG41638.1"/>
    <property type="molecule type" value="Genomic_DNA"/>
</dbReference>
<evidence type="ECO:0000256" key="1">
    <source>
        <dbReference type="ARBA" id="ARBA00023002"/>
    </source>
</evidence>
<dbReference type="RefSeq" id="WP_046722696.1">
    <property type="nucleotide sequence ID" value="NZ_CP009922.3"/>
</dbReference>
<dbReference type="HOGENOM" id="CLU_027853_6_0_11"/>
<dbReference type="Gene3D" id="3.20.20.30">
    <property type="entry name" value="Luciferase-like domain"/>
    <property type="match status" value="1"/>
</dbReference>
<organism evidence="3 4">
    <name type="scientific">Streptomyces xiamenensis</name>
    <dbReference type="NCBI Taxonomy" id="408015"/>
    <lineage>
        <taxon>Bacteria</taxon>
        <taxon>Bacillati</taxon>
        <taxon>Actinomycetota</taxon>
        <taxon>Actinomycetes</taxon>
        <taxon>Kitasatosporales</taxon>
        <taxon>Streptomycetaceae</taxon>
        <taxon>Streptomyces</taxon>
    </lineage>
</organism>
<name>A0A0F7FQG6_9ACTN</name>
<dbReference type="KEGG" id="sxi:SXIM_02540"/>
<dbReference type="STRING" id="408015.SXIM_02540"/>
<sequence>MTDYGHALWFGSFITPVADRRQAPVELALTSERAGLDLVSFQDHPYQSGFQDTWTLMSYVAARTERIRISGNVLNLPLRPPAVLARAAASLDRLSGGRVELGLGAGAFWDGIVAMGGRRLEPGQAVQALEEAVGVLRGLWATEESGPVRIEGEFYTVTGAKRGPTPAHRIPIHLGAYKPRMLRLTGRIADGWLPSLGFLPEGPASLAAMNERIDEAASAAGREPAAVSRLLNIGGRFTSGSGGGLLEGRSDDWAEQIADIALQYGISGFILASDKPGDLDLFGHEVAPRARELVRAERGA</sequence>
<dbReference type="InterPro" id="IPR036661">
    <property type="entry name" value="Luciferase-like_sf"/>
</dbReference>
<evidence type="ECO:0000313" key="3">
    <source>
        <dbReference type="EMBL" id="AKG41638.1"/>
    </source>
</evidence>
<dbReference type="PANTHER" id="PTHR43244:SF1">
    <property type="entry name" value="5,10-METHYLENETETRAHYDROMETHANOPTERIN REDUCTASE"/>
    <property type="match status" value="1"/>
</dbReference>
<evidence type="ECO:0000259" key="2">
    <source>
        <dbReference type="Pfam" id="PF00296"/>
    </source>
</evidence>
<dbReference type="PANTHER" id="PTHR43244">
    <property type="match status" value="1"/>
</dbReference>
<keyword evidence="4" id="KW-1185">Reference proteome</keyword>
<protein>
    <submittedName>
        <fullName evidence="3">Flavin-dependent oxidoreductase</fullName>
    </submittedName>
</protein>
<dbReference type="AlphaFoldDB" id="A0A0F7FQG6"/>
<gene>
    <name evidence="3" type="ORF">SXIM_02540</name>
</gene>
<dbReference type="SUPFAM" id="SSF51679">
    <property type="entry name" value="Bacterial luciferase-like"/>
    <property type="match status" value="1"/>
</dbReference>
<accession>A0A0F7FQG6</accession>
<evidence type="ECO:0000313" key="4">
    <source>
        <dbReference type="Proteomes" id="UP000034034"/>
    </source>
</evidence>
<dbReference type="Pfam" id="PF00296">
    <property type="entry name" value="Bac_luciferase"/>
    <property type="match status" value="1"/>
</dbReference>
<feature type="domain" description="Luciferase-like" evidence="2">
    <location>
        <begin position="23"/>
        <end position="229"/>
    </location>
</feature>
<dbReference type="InterPro" id="IPR011251">
    <property type="entry name" value="Luciferase-like_dom"/>
</dbReference>